<evidence type="ECO:0000313" key="2">
    <source>
        <dbReference type="EMBL" id="CEM45770.1"/>
    </source>
</evidence>
<dbReference type="EMBL" id="CDMZ01003276">
    <property type="protein sequence ID" value="CEM45770.1"/>
    <property type="molecule type" value="Genomic_DNA"/>
</dbReference>
<organism evidence="2">
    <name type="scientific">Chromera velia CCMP2878</name>
    <dbReference type="NCBI Taxonomy" id="1169474"/>
    <lineage>
        <taxon>Eukaryota</taxon>
        <taxon>Sar</taxon>
        <taxon>Alveolata</taxon>
        <taxon>Colpodellida</taxon>
        <taxon>Chromeraceae</taxon>
        <taxon>Chromera</taxon>
    </lineage>
</organism>
<dbReference type="AlphaFoldDB" id="A0A0G4HNI5"/>
<reference evidence="2" key="1">
    <citation type="submission" date="2014-11" db="EMBL/GenBank/DDBJ databases">
        <authorList>
            <person name="Otto D Thomas"/>
            <person name="Naeem Raeece"/>
        </authorList>
    </citation>
    <scope>NUCLEOTIDE SEQUENCE</scope>
</reference>
<feature type="compositionally biased region" description="Low complexity" evidence="1">
    <location>
        <begin position="443"/>
        <end position="471"/>
    </location>
</feature>
<protein>
    <submittedName>
        <fullName evidence="2">Uncharacterized protein</fullName>
    </submittedName>
</protein>
<name>A0A0G4HNI5_9ALVE</name>
<gene>
    <name evidence="2" type="ORF">Cvel_29484</name>
</gene>
<feature type="region of interest" description="Disordered" evidence="1">
    <location>
        <begin position="427"/>
        <end position="477"/>
    </location>
</feature>
<sequence>MWEEFIVMFRAHIIALMKGNDVTACSLKRPNETYLYHRSESIRTCEETLTDTESEIDWPMYLSLDRLRSDDHLGTAGQSLGEELDIRMLGDSELKRLSMIFQYMLLASDMNNWTDEQIRATGGGLAGRGGFDAEGCVSTMARYNLNSAWNGTAWFEAVVAKSIRYNAETLLTFLLRDGSKFQPLAGLRNLRVKFAEAYAQVAESKLHGLLEHFEATVANALRYLPVDTVCKDIMLMTSLPLQDLTLTEGPMSPTVLPDEDGDERPTERGVYPVSRRLDQATEQHLRFAQKKAAMTAVQSYFLPKGKTFNCADIVEADLTCIRPQTWHNPDYHYLRNNAHALYISVTQKLCFIFDSCVQARYREWVINDEESDLTYKVKELLGTVSDPDLYDSERSRNPDTVKQEINQIGREIERWEAMRMAVLQARTSTSTGTGAVEEPPATPAAQGQNAQAPPQVPRVPAAAAAAAAPAAPRQPPA</sequence>
<accession>A0A0G4HNI5</accession>
<proteinExistence type="predicted"/>
<dbReference type="VEuPathDB" id="CryptoDB:Cvel_29484"/>
<evidence type="ECO:0000256" key="1">
    <source>
        <dbReference type="SAM" id="MobiDB-lite"/>
    </source>
</evidence>